<sequence length="88" mass="9640">MSNYINCKFCKNLNIKDSNYCKNCGHKFGSEDLDREFRAGNLGNKIIIPTGDIGRPVKEPIKTWKVPLEVGTGVSGAVVPSLGKDIND</sequence>
<evidence type="ECO:0000313" key="2">
    <source>
        <dbReference type="Proteomes" id="UP000093281"/>
    </source>
</evidence>
<proteinExistence type="predicted"/>
<accession>A0A1C0B918</accession>
<protein>
    <submittedName>
        <fullName evidence="1">Uncharacterized protein</fullName>
    </submittedName>
</protein>
<dbReference type="RefSeq" id="WP_066185176.1">
    <property type="nucleotide sequence ID" value="NZ_LCUJ01000001.1"/>
</dbReference>
<evidence type="ECO:0000313" key="1">
    <source>
        <dbReference type="EMBL" id="OCM00062.1"/>
    </source>
</evidence>
<gene>
    <name evidence="1" type="ORF">AAX29_00052</name>
</gene>
<organism evidence="1 2">
    <name type="scientific">Aliarcobacter thereius</name>
    <dbReference type="NCBI Taxonomy" id="544718"/>
    <lineage>
        <taxon>Bacteria</taxon>
        <taxon>Pseudomonadati</taxon>
        <taxon>Campylobacterota</taxon>
        <taxon>Epsilonproteobacteria</taxon>
        <taxon>Campylobacterales</taxon>
        <taxon>Arcobacteraceae</taxon>
        <taxon>Aliarcobacter</taxon>
    </lineage>
</organism>
<comment type="caution">
    <text evidence="1">The sequence shown here is derived from an EMBL/GenBank/DDBJ whole genome shotgun (WGS) entry which is preliminary data.</text>
</comment>
<dbReference type="EMBL" id="LCUJ01000001">
    <property type="protein sequence ID" value="OCM00062.1"/>
    <property type="molecule type" value="Genomic_DNA"/>
</dbReference>
<name>A0A1C0B918_9BACT</name>
<dbReference type="AlphaFoldDB" id="A0A1C0B918"/>
<dbReference type="Proteomes" id="UP000093281">
    <property type="component" value="Unassembled WGS sequence"/>
</dbReference>
<reference evidence="2" key="1">
    <citation type="submission" date="2015-05" db="EMBL/GenBank/DDBJ databases">
        <authorList>
            <person name="Rovetto F."/>
            <person name="Cocolin L."/>
            <person name="Illeghems K."/>
            <person name="Van Nieuwerburgh F."/>
            <person name="Houf K."/>
        </authorList>
    </citation>
    <scope>NUCLEOTIDE SEQUENCE [LARGE SCALE GENOMIC DNA]</scope>
    <source>
        <strain evidence="2">DU22</strain>
    </source>
</reference>